<reference evidence="2" key="1">
    <citation type="journal article" date="2021" name="PeerJ">
        <title>Extensive microbial diversity within the chicken gut microbiome revealed by metagenomics and culture.</title>
        <authorList>
            <person name="Gilroy R."/>
            <person name="Ravi A."/>
            <person name="Getino M."/>
            <person name="Pursley I."/>
            <person name="Horton D.L."/>
            <person name="Alikhan N.F."/>
            <person name="Baker D."/>
            <person name="Gharbi K."/>
            <person name="Hall N."/>
            <person name="Watson M."/>
            <person name="Adriaenssens E.M."/>
            <person name="Foster-Nyarko E."/>
            <person name="Jarju S."/>
            <person name="Secka A."/>
            <person name="Antonio M."/>
            <person name="Oren A."/>
            <person name="Chaudhuri R.R."/>
            <person name="La Ragione R."/>
            <person name="Hildebrand F."/>
            <person name="Pallen M.J."/>
        </authorList>
    </citation>
    <scope>NUCLEOTIDE SEQUENCE</scope>
    <source>
        <strain evidence="2">ChiSjej1B19-5720</strain>
    </source>
</reference>
<comment type="caution">
    <text evidence="2">The sequence shown here is derived from an EMBL/GenBank/DDBJ whole genome shotgun (WGS) entry which is preliminary data.</text>
</comment>
<feature type="transmembrane region" description="Helical" evidence="1">
    <location>
        <begin position="93"/>
        <end position="111"/>
    </location>
</feature>
<keyword evidence="1" id="KW-0812">Transmembrane</keyword>
<keyword evidence="1" id="KW-1133">Transmembrane helix</keyword>
<feature type="transmembrane region" description="Helical" evidence="1">
    <location>
        <begin position="117"/>
        <end position="134"/>
    </location>
</feature>
<proteinExistence type="predicted"/>
<feature type="transmembrane region" description="Helical" evidence="1">
    <location>
        <begin position="155"/>
        <end position="176"/>
    </location>
</feature>
<protein>
    <submittedName>
        <fullName evidence="2">DUF3796 domain-containing protein</fullName>
    </submittedName>
</protein>
<feature type="transmembrane region" description="Helical" evidence="1">
    <location>
        <begin position="47"/>
        <end position="72"/>
    </location>
</feature>
<dbReference type="Proteomes" id="UP000823842">
    <property type="component" value="Unassembled WGS sequence"/>
</dbReference>
<feature type="transmembrane region" description="Helical" evidence="1">
    <location>
        <begin position="7"/>
        <end position="27"/>
    </location>
</feature>
<reference evidence="2" key="2">
    <citation type="submission" date="2021-04" db="EMBL/GenBank/DDBJ databases">
        <authorList>
            <person name="Gilroy R."/>
        </authorList>
    </citation>
    <scope>NUCLEOTIDE SEQUENCE</scope>
    <source>
        <strain evidence="2">ChiSjej1B19-5720</strain>
    </source>
</reference>
<dbReference type="AlphaFoldDB" id="A0A9D2LPM4"/>
<organism evidence="2 3">
    <name type="scientific">Candidatus Blautia faecavium</name>
    <dbReference type="NCBI Taxonomy" id="2838487"/>
    <lineage>
        <taxon>Bacteria</taxon>
        <taxon>Bacillati</taxon>
        <taxon>Bacillota</taxon>
        <taxon>Clostridia</taxon>
        <taxon>Lachnospirales</taxon>
        <taxon>Lachnospiraceae</taxon>
        <taxon>Blautia</taxon>
    </lineage>
</organism>
<feature type="transmembrane region" description="Helical" evidence="1">
    <location>
        <begin position="182"/>
        <end position="201"/>
    </location>
</feature>
<sequence>MKKSKKEYFLLLFIILEFAAVAYDGFFNHSRIIHPIDASYQFQVSDLPLILTTIILAAYVVFLVFNMVFAFMDKEKRRGKTSTFITRKINAKLGWLGFFGFTGFLGIPVFILQNQVWPFFFFVFFGFFGFFYEAKLSNTLMDERFVEEKRRAQLVSYKTGFSLLWLVSWALGITGSHLNTDFVAVAFSVSSSLIIALVLFLNNYLLYKYDTEEEE</sequence>
<evidence type="ECO:0000256" key="1">
    <source>
        <dbReference type="SAM" id="Phobius"/>
    </source>
</evidence>
<keyword evidence="1" id="KW-0472">Membrane</keyword>
<dbReference type="EMBL" id="DWYZ01000011">
    <property type="protein sequence ID" value="HJB27261.1"/>
    <property type="molecule type" value="Genomic_DNA"/>
</dbReference>
<name>A0A9D2LPM4_9FIRM</name>
<gene>
    <name evidence="2" type="ORF">IAA06_00490</name>
</gene>
<evidence type="ECO:0000313" key="2">
    <source>
        <dbReference type="EMBL" id="HJB27261.1"/>
    </source>
</evidence>
<evidence type="ECO:0000313" key="3">
    <source>
        <dbReference type="Proteomes" id="UP000823842"/>
    </source>
</evidence>
<accession>A0A9D2LPM4</accession>